<evidence type="ECO:0000259" key="7">
    <source>
        <dbReference type="PROSITE" id="PS51292"/>
    </source>
</evidence>
<dbReference type="InterPro" id="IPR001841">
    <property type="entry name" value="Znf_RING"/>
</dbReference>
<proteinExistence type="predicted"/>
<feature type="transmembrane region" description="Helical" evidence="5">
    <location>
        <begin position="225"/>
        <end position="243"/>
    </location>
</feature>
<dbReference type="SUPFAM" id="SSF57850">
    <property type="entry name" value="RING/U-box"/>
    <property type="match status" value="1"/>
</dbReference>
<evidence type="ECO:0000256" key="1">
    <source>
        <dbReference type="ARBA" id="ARBA00022723"/>
    </source>
</evidence>
<keyword evidence="5" id="KW-1133">Transmembrane helix</keyword>
<comment type="caution">
    <text evidence="8">The sequence shown here is derived from an EMBL/GenBank/DDBJ whole genome shotgun (WGS) entry which is preliminary data.</text>
</comment>
<evidence type="ECO:0000313" key="8">
    <source>
        <dbReference type="EMBL" id="KAF5313161.1"/>
    </source>
</evidence>
<protein>
    <recommendedName>
        <fullName evidence="10">RING-CH-type domain-containing protein</fullName>
    </recommendedName>
</protein>
<dbReference type="EMBL" id="JAACJJ010000056">
    <property type="protein sequence ID" value="KAF5313161.1"/>
    <property type="molecule type" value="Genomic_DNA"/>
</dbReference>
<dbReference type="InterPro" id="IPR013083">
    <property type="entry name" value="Znf_RING/FYVE/PHD"/>
</dbReference>
<keyword evidence="5" id="KW-0472">Membrane</keyword>
<evidence type="ECO:0000259" key="6">
    <source>
        <dbReference type="PROSITE" id="PS50089"/>
    </source>
</evidence>
<dbReference type="Proteomes" id="UP000567179">
    <property type="component" value="Unassembled WGS sequence"/>
</dbReference>
<keyword evidence="3" id="KW-0862">Zinc</keyword>
<keyword evidence="9" id="KW-1185">Reference proteome</keyword>
<evidence type="ECO:0000256" key="2">
    <source>
        <dbReference type="ARBA" id="ARBA00022771"/>
    </source>
</evidence>
<feature type="domain" description="RING-CH-type" evidence="7">
    <location>
        <begin position="1"/>
        <end position="69"/>
    </location>
</feature>
<dbReference type="PROSITE" id="PS51292">
    <property type="entry name" value="ZF_RING_CH"/>
    <property type="match status" value="1"/>
</dbReference>
<keyword evidence="5" id="KW-0812">Transmembrane</keyword>
<dbReference type="PANTHER" id="PTHR46347">
    <property type="entry name" value="RING/FYVE/PHD ZINC FINGER SUPERFAMILY PROTEIN"/>
    <property type="match status" value="1"/>
</dbReference>
<feature type="transmembrane region" description="Helical" evidence="5">
    <location>
        <begin position="73"/>
        <end position="106"/>
    </location>
</feature>
<feature type="domain" description="RING-type" evidence="6">
    <location>
        <begin position="9"/>
        <end position="63"/>
    </location>
</feature>
<dbReference type="GO" id="GO:0008270">
    <property type="term" value="F:zinc ion binding"/>
    <property type="evidence" value="ECO:0007669"/>
    <property type="project" value="UniProtKB-KW"/>
</dbReference>
<gene>
    <name evidence="8" type="ORF">D9619_003448</name>
</gene>
<dbReference type="OrthoDB" id="264354at2759"/>
<dbReference type="AlphaFoldDB" id="A0A8H5AY83"/>
<evidence type="ECO:0000256" key="5">
    <source>
        <dbReference type="SAM" id="Phobius"/>
    </source>
</evidence>
<evidence type="ECO:0000256" key="4">
    <source>
        <dbReference type="PROSITE-ProRule" id="PRU00175"/>
    </source>
</evidence>
<accession>A0A8H5AY83</accession>
<keyword evidence="1" id="KW-0479">Metal-binding</keyword>
<organism evidence="8 9">
    <name type="scientific">Psilocybe cf. subviscida</name>
    <dbReference type="NCBI Taxonomy" id="2480587"/>
    <lineage>
        <taxon>Eukaryota</taxon>
        <taxon>Fungi</taxon>
        <taxon>Dikarya</taxon>
        <taxon>Basidiomycota</taxon>
        <taxon>Agaricomycotina</taxon>
        <taxon>Agaricomycetes</taxon>
        <taxon>Agaricomycetidae</taxon>
        <taxon>Agaricales</taxon>
        <taxon>Agaricineae</taxon>
        <taxon>Strophariaceae</taxon>
        <taxon>Psilocybe</taxon>
    </lineage>
</organism>
<dbReference type="Gene3D" id="3.30.40.10">
    <property type="entry name" value="Zinc/RING finger domain, C3HC4 (zinc finger)"/>
    <property type="match status" value="1"/>
</dbReference>
<evidence type="ECO:0008006" key="10">
    <source>
        <dbReference type="Google" id="ProtNLM"/>
    </source>
</evidence>
<name>A0A8H5AY83_9AGAR</name>
<dbReference type="PANTHER" id="PTHR46347:SF1">
    <property type="entry name" value="RING_FYVE_PHD ZINC FINGER SUPERFAMILY PROTEIN"/>
    <property type="match status" value="1"/>
</dbReference>
<reference evidence="8 9" key="1">
    <citation type="journal article" date="2020" name="ISME J.">
        <title>Uncovering the hidden diversity of litter-decomposition mechanisms in mushroom-forming fungi.</title>
        <authorList>
            <person name="Floudas D."/>
            <person name="Bentzer J."/>
            <person name="Ahren D."/>
            <person name="Johansson T."/>
            <person name="Persson P."/>
            <person name="Tunlid A."/>
        </authorList>
    </citation>
    <scope>NUCLEOTIDE SEQUENCE [LARGE SCALE GENOMIC DNA]</scope>
    <source>
        <strain evidence="8 9">CBS 101986</strain>
    </source>
</reference>
<feature type="transmembrane region" description="Helical" evidence="5">
    <location>
        <begin position="180"/>
        <end position="205"/>
    </location>
</feature>
<dbReference type="CDD" id="cd16495">
    <property type="entry name" value="RING_CH-C4HC3_MARCH"/>
    <property type="match status" value="1"/>
</dbReference>
<dbReference type="Pfam" id="PF12906">
    <property type="entry name" value="RINGv"/>
    <property type="match status" value="1"/>
</dbReference>
<keyword evidence="2 4" id="KW-0863">Zinc-finger</keyword>
<sequence length="269" mass="30237">MPEEEERQCRICFEGVEAERELGRLIRPCLCRGSISYVHIGCLRTWRNAAASESAFFQCPQCRYQYRFARTRIVGLATNPIIIGVISALLFTAIVMAASFVTTYFMSSFEEPGNDYYYSFFYISPFQVAQDLITAAFRILKDGNVDIFDEAVSYTTSKGTTRSPIARQPPGLLRRFVRRFLLGLPLVGAGSIVQLLLSVGGLAPVRWVARFRGSRNRRNDNSRDIAALIIITLVVLGAARALYKVYVYMETLTKKALSRAEDAILEVNV</sequence>
<evidence type="ECO:0000256" key="3">
    <source>
        <dbReference type="ARBA" id="ARBA00022833"/>
    </source>
</evidence>
<evidence type="ECO:0000313" key="9">
    <source>
        <dbReference type="Proteomes" id="UP000567179"/>
    </source>
</evidence>
<dbReference type="SMART" id="SM00744">
    <property type="entry name" value="RINGv"/>
    <property type="match status" value="1"/>
</dbReference>
<dbReference type="InterPro" id="IPR011016">
    <property type="entry name" value="Znf_RING-CH"/>
</dbReference>
<dbReference type="PROSITE" id="PS50089">
    <property type="entry name" value="ZF_RING_2"/>
    <property type="match status" value="1"/>
</dbReference>